<protein>
    <submittedName>
        <fullName evidence="6">Trehalase</fullName>
    </submittedName>
</protein>
<dbReference type="GO" id="GO:0005509">
    <property type="term" value="F:calcium ion binding"/>
    <property type="evidence" value="ECO:0007669"/>
    <property type="project" value="InterPro"/>
</dbReference>
<dbReference type="Pfam" id="PF01204">
    <property type="entry name" value="Trehalase"/>
    <property type="match status" value="1"/>
</dbReference>
<keyword evidence="2" id="KW-0378">Hydrolase</keyword>
<organism evidence="6 7">
    <name type="scientific">Aquimarina mytili</name>
    <dbReference type="NCBI Taxonomy" id="874423"/>
    <lineage>
        <taxon>Bacteria</taxon>
        <taxon>Pseudomonadati</taxon>
        <taxon>Bacteroidota</taxon>
        <taxon>Flavobacteriia</taxon>
        <taxon>Flavobacteriales</taxon>
        <taxon>Flavobacteriaceae</taxon>
        <taxon>Aquimarina</taxon>
    </lineage>
</organism>
<dbReference type="InterPro" id="IPR012341">
    <property type="entry name" value="6hp_glycosidase-like_sf"/>
</dbReference>
<gene>
    <name evidence="6" type="ORF">JJQ60_09150</name>
</gene>
<comment type="catalytic activity">
    <reaction evidence="1">
        <text>alpha,alpha-trehalose + H2O = alpha-D-glucose + beta-D-glucose</text>
        <dbReference type="Rhea" id="RHEA:32675"/>
        <dbReference type="ChEBI" id="CHEBI:15377"/>
        <dbReference type="ChEBI" id="CHEBI:15903"/>
        <dbReference type="ChEBI" id="CHEBI:16551"/>
        <dbReference type="ChEBI" id="CHEBI:17925"/>
        <dbReference type="EC" id="3.2.1.28"/>
    </reaction>
</comment>
<dbReference type="PRINTS" id="PR00744">
    <property type="entry name" value="GLHYDRLASE37"/>
</dbReference>
<accession>A0A937DBC6</accession>
<dbReference type="AlphaFoldDB" id="A0A937DBC6"/>
<dbReference type="GO" id="GO:0005737">
    <property type="term" value="C:cytoplasm"/>
    <property type="evidence" value="ECO:0007669"/>
    <property type="project" value="InterPro"/>
</dbReference>
<evidence type="ECO:0000256" key="1">
    <source>
        <dbReference type="ARBA" id="ARBA00001576"/>
    </source>
</evidence>
<sequence length="646" mass="74868">MSINGCIRCLSVILLCFLLIRCAPEKAQNLEYSSVLESLVNQEDTDGDKKITIDDKGPKKFEFIDKNGESHNIEGTYYLSNLLQELAIVAKDDTISIERITEAPSARISRLIKTRFWDNLTRSIDKNGLEKVLEDTKSDTDTLRLYIPFDDKDAIRYFQSLTKEYKKLKVVILPKKITPEYVKTLNSKPGILNLAHTKQDENYQGIPFVVPGGRFNEMYGWDSYFESVGLLIDDREDLAMAMADNFAYQIKHYGKILNANRSYYLTRTQPPFFSSLLVEIYQENPQVSKDWLASNLKMVIKEYETVWMKNGVRLTNTGLNRFYGEGIGMPPETEEGHFDFILKEFAAKHKLDLDTFKNMYQKGEIIDEELSQYFIHDRSMRESGHDTSNRLDDICADLNTVGLNSLLYKYEIDIAYLIKNVFEDSFEIDDKQYTSQLWLKQAEKRKGLMNTLMWNEEKGSFYDYNFSAQNQTQIESATNYYPLWVGICTQDQANRLVDNLFENLVQKGGIASTTDISNTASVDAPQRQWDYPNGWAPHQMLIWRGLHNYGFASQNQELVYRWLWMITKNAVNYNGTIPEKYDVVQCTHKVYAEYGNVGTEFDYITPSGFGWMNASYQLGMSFLNNELKEKLNKLTDPDEIFNKRNQ</sequence>
<keyword evidence="3" id="KW-0326">Glycosidase</keyword>
<name>A0A937DBC6_9FLAO</name>
<dbReference type="Gene3D" id="1.50.10.10">
    <property type="match status" value="1"/>
</dbReference>
<evidence type="ECO:0000313" key="6">
    <source>
        <dbReference type="EMBL" id="MBL0683681.1"/>
    </source>
</evidence>
<comment type="caution">
    <text evidence="6">The sequence shown here is derived from an EMBL/GenBank/DDBJ whole genome shotgun (WGS) entry which is preliminary data.</text>
</comment>
<dbReference type="PROSITE" id="PS00927">
    <property type="entry name" value="TREHALASE_1"/>
    <property type="match status" value="1"/>
</dbReference>
<dbReference type="GO" id="GO:0005993">
    <property type="term" value="P:trehalose catabolic process"/>
    <property type="evidence" value="ECO:0007669"/>
    <property type="project" value="InterPro"/>
</dbReference>
<dbReference type="PROSITE" id="PS00928">
    <property type="entry name" value="TREHALASE_2"/>
    <property type="match status" value="1"/>
</dbReference>
<dbReference type="InterPro" id="IPR008928">
    <property type="entry name" value="6-hairpin_glycosidase_sf"/>
</dbReference>
<feature type="signal peptide" evidence="4">
    <location>
        <begin position="1"/>
        <end position="27"/>
    </location>
</feature>
<dbReference type="GO" id="GO:0004555">
    <property type="term" value="F:alpha,alpha-trehalase activity"/>
    <property type="evidence" value="ECO:0007669"/>
    <property type="project" value="UniProtKB-EC"/>
</dbReference>
<keyword evidence="7" id="KW-1185">Reference proteome</keyword>
<reference evidence="6" key="1">
    <citation type="submission" date="2021-01" db="EMBL/GenBank/DDBJ databases">
        <authorList>
            <person name="Zhong Y.L."/>
        </authorList>
    </citation>
    <scope>NUCLEOTIDE SEQUENCE</scope>
    <source>
        <strain evidence="6">KCTC 23302</strain>
    </source>
</reference>
<dbReference type="PANTHER" id="PTHR23403">
    <property type="entry name" value="TREHALASE"/>
    <property type="match status" value="1"/>
</dbReference>
<evidence type="ECO:0000256" key="2">
    <source>
        <dbReference type="ARBA" id="ARBA00022801"/>
    </source>
</evidence>
<feature type="domain" description="Neutral trehalase Ca2+ binding" evidence="5">
    <location>
        <begin position="36"/>
        <end position="62"/>
    </location>
</feature>
<evidence type="ECO:0000259" key="5">
    <source>
        <dbReference type="Pfam" id="PF07492"/>
    </source>
</evidence>
<evidence type="ECO:0000313" key="7">
    <source>
        <dbReference type="Proteomes" id="UP000651057"/>
    </source>
</evidence>
<evidence type="ECO:0000256" key="4">
    <source>
        <dbReference type="SAM" id="SignalP"/>
    </source>
</evidence>
<dbReference type="SUPFAM" id="SSF48208">
    <property type="entry name" value="Six-hairpin glycosidases"/>
    <property type="match status" value="1"/>
</dbReference>
<dbReference type="InterPro" id="IPR018232">
    <property type="entry name" value="Glyco_hydro_37_CS"/>
</dbReference>
<dbReference type="InterPro" id="IPR011120">
    <property type="entry name" value="Trehalase_Ca-bd"/>
</dbReference>
<dbReference type="Proteomes" id="UP000651057">
    <property type="component" value="Unassembled WGS sequence"/>
</dbReference>
<proteinExistence type="predicted"/>
<feature type="chain" id="PRO_5036898790" evidence="4">
    <location>
        <begin position="28"/>
        <end position="646"/>
    </location>
</feature>
<dbReference type="Pfam" id="PF07492">
    <property type="entry name" value="Trehalase_Ca-bi"/>
    <property type="match status" value="1"/>
</dbReference>
<dbReference type="EMBL" id="JAERQJ010000003">
    <property type="protein sequence ID" value="MBL0683681.1"/>
    <property type="molecule type" value="Genomic_DNA"/>
</dbReference>
<dbReference type="InterPro" id="IPR001661">
    <property type="entry name" value="Glyco_hydro_37"/>
</dbReference>
<dbReference type="PANTHER" id="PTHR23403:SF6">
    <property type="entry name" value="CYTOSOLIC NEUTRAL TREHALASE-RELATED"/>
    <property type="match status" value="1"/>
</dbReference>
<evidence type="ECO:0000256" key="3">
    <source>
        <dbReference type="ARBA" id="ARBA00023295"/>
    </source>
</evidence>
<keyword evidence="4" id="KW-0732">Signal</keyword>